<feature type="region of interest" description="Disordered" evidence="1">
    <location>
        <begin position="32"/>
        <end position="68"/>
    </location>
</feature>
<evidence type="ECO:0000313" key="2">
    <source>
        <dbReference type="EMBL" id="ERN00375.1"/>
    </source>
</evidence>
<dbReference type="AlphaFoldDB" id="W1P0A4"/>
<feature type="compositionally biased region" description="Basic and acidic residues" evidence="1">
    <location>
        <begin position="32"/>
        <end position="46"/>
    </location>
</feature>
<evidence type="ECO:0000256" key="1">
    <source>
        <dbReference type="SAM" id="MobiDB-lite"/>
    </source>
</evidence>
<sequence length="107" mass="12310">MLDTGKHGELGVGRGEEGQRWLGFRKERGFGVEGGEHRSGKEEVGGNRRSRRTEQFSSPWTTRPNQIDLCGEEAMRDEFHLIRREDVRRIEIQGGNVLQPRSMNKVF</sequence>
<accession>W1P0A4</accession>
<dbReference type="Gramene" id="ERN00375">
    <property type="protein sequence ID" value="ERN00375"/>
    <property type="gene ID" value="AMTR_s00104p00120130"/>
</dbReference>
<dbReference type="HOGENOM" id="CLU_2213504_0_0_1"/>
<dbReference type="Proteomes" id="UP000017836">
    <property type="component" value="Unassembled WGS sequence"/>
</dbReference>
<feature type="compositionally biased region" description="Polar residues" evidence="1">
    <location>
        <begin position="55"/>
        <end position="65"/>
    </location>
</feature>
<proteinExistence type="predicted"/>
<keyword evidence="3" id="KW-1185">Reference proteome</keyword>
<gene>
    <name evidence="2" type="ORF">AMTR_s00104p00120130</name>
</gene>
<evidence type="ECO:0000313" key="3">
    <source>
        <dbReference type="Proteomes" id="UP000017836"/>
    </source>
</evidence>
<name>W1P0A4_AMBTC</name>
<reference evidence="3" key="1">
    <citation type="journal article" date="2013" name="Science">
        <title>The Amborella genome and the evolution of flowering plants.</title>
        <authorList>
            <consortium name="Amborella Genome Project"/>
        </authorList>
    </citation>
    <scope>NUCLEOTIDE SEQUENCE [LARGE SCALE GENOMIC DNA]</scope>
</reference>
<dbReference type="EMBL" id="KI394907">
    <property type="protein sequence ID" value="ERN00375.1"/>
    <property type="molecule type" value="Genomic_DNA"/>
</dbReference>
<organism evidence="2 3">
    <name type="scientific">Amborella trichopoda</name>
    <dbReference type="NCBI Taxonomy" id="13333"/>
    <lineage>
        <taxon>Eukaryota</taxon>
        <taxon>Viridiplantae</taxon>
        <taxon>Streptophyta</taxon>
        <taxon>Embryophyta</taxon>
        <taxon>Tracheophyta</taxon>
        <taxon>Spermatophyta</taxon>
        <taxon>Magnoliopsida</taxon>
        <taxon>Amborellales</taxon>
        <taxon>Amborellaceae</taxon>
        <taxon>Amborella</taxon>
    </lineage>
</organism>
<protein>
    <submittedName>
        <fullName evidence="2">Uncharacterized protein</fullName>
    </submittedName>
</protein>